<dbReference type="SUPFAM" id="SSF56112">
    <property type="entry name" value="Protein kinase-like (PK-like)"/>
    <property type="match status" value="1"/>
</dbReference>
<dbReference type="Pfam" id="PF01483">
    <property type="entry name" value="P_proprotein"/>
    <property type="match status" value="1"/>
</dbReference>
<feature type="binding site" evidence="15">
    <location>
        <position position="243"/>
    </location>
    <ligand>
        <name>ATP</name>
        <dbReference type="ChEBI" id="CHEBI:30616"/>
    </ligand>
</feature>
<dbReference type="PANTHER" id="PTHR42884">
    <property type="entry name" value="PROPROTEIN CONVERTASE SUBTILISIN/KEXIN-RELATED"/>
    <property type="match status" value="1"/>
</dbReference>
<dbReference type="PROSITE" id="PS51892">
    <property type="entry name" value="SUBTILASE"/>
    <property type="match status" value="1"/>
</dbReference>
<keyword evidence="15" id="KW-0067">ATP-binding</keyword>
<dbReference type="CDD" id="cd04059">
    <property type="entry name" value="Peptidases_S8_Protein_convertases_Kexins_Furin-like"/>
    <property type="match status" value="1"/>
</dbReference>
<evidence type="ECO:0000256" key="11">
    <source>
        <dbReference type="ARBA" id="ARBA00023157"/>
    </source>
</evidence>
<evidence type="ECO:0000256" key="3">
    <source>
        <dbReference type="ARBA" id="ARBA00005325"/>
    </source>
</evidence>
<keyword evidence="15" id="KW-0175">Coiled coil</keyword>
<dbReference type="GO" id="GO:0005524">
    <property type="term" value="F:ATP binding"/>
    <property type="evidence" value="ECO:0007669"/>
    <property type="project" value="UniProtKB-UniRule"/>
</dbReference>
<dbReference type="Gene3D" id="3.40.50.200">
    <property type="entry name" value="Peptidase S8/S53 domain"/>
    <property type="match status" value="1"/>
</dbReference>
<comment type="cofactor">
    <cofactor evidence="1">
        <name>Ca(2+)</name>
        <dbReference type="ChEBI" id="CHEBI:29108"/>
    </cofactor>
</comment>
<comment type="caution">
    <text evidence="15">Lacks conserved residue(s) required for the propagation of feature annotation.</text>
</comment>
<proteinExistence type="inferred from homology"/>
<dbReference type="InterPro" id="IPR006212">
    <property type="entry name" value="Furin_repeat"/>
</dbReference>
<feature type="region of interest" description="Disordered" evidence="18">
    <location>
        <begin position="1658"/>
        <end position="1691"/>
    </location>
</feature>
<keyword evidence="23" id="KW-1185">Reference proteome</keyword>
<evidence type="ECO:0000256" key="5">
    <source>
        <dbReference type="ARBA" id="ARBA00022670"/>
    </source>
</evidence>
<dbReference type="SUPFAM" id="SSF49785">
    <property type="entry name" value="Galactose-binding domain-like"/>
    <property type="match status" value="1"/>
</dbReference>
<dbReference type="Proteomes" id="UP001142055">
    <property type="component" value="Chromosome 2"/>
</dbReference>
<dbReference type="InterPro" id="IPR000742">
    <property type="entry name" value="EGF"/>
</dbReference>
<dbReference type="GO" id="GO:0016485">
    <property type="term" value="P:protein processing"/>
    <property type="evidence" value="ECO:0007669"/>
    <property type="project" value="TreeGrafter"/>
</dbReference>
<keyword evidence="6" id="KW-0165">Cleavage on pair of basic residues</keyword>
<protein>
    <recommendedName>
        <fullName evidence="15">PAN2-PAN3 deadenylation complex subunit PAN3</fullName>
    </recommendedName>
    <alternativeName>
        <fullName evidence="15">PAB1P-dependent poly(A)-specific ribonuclease</fullName>
    </alternativeName>
    <alternativeName>
        <fullName evidence="15">Poly(A)-nuclease deadenylation complex subunit 3</fullName>
        <shortName evidence="15">PAN deadenylation complex subunit 3</shortName>
    </alternativeName>
</protein>
<keyword evidence="19" id="KW-1133">Transmembrane helix</keyword>
<reference evidence="22" key="1">
    <citation type="submission" date="2022-12" db="EMBL/GenBank/DDBJ databases">
        <title>Genome assemblies of Blomia tropicalis.</title>
        <authorList>
            <person name="Cui Y."/>
        </authorList>
    </citation>
    <scope>NUCLEOTIDE SEQUENCE</scope>
    <source>
        <tissue evidence="22">Adult mites</tissue>
    </source>
</reference>
<comment type="catalytic activity">
    <reaction evidence="14">
        <text>Release of mature proteins from their proproteins by cleavage of -Arg-Xaa-Yaa-Arg-|-Zaa- bonds, where Xaa can be any amino acid and Yaa is Arg or Lys. Releases albumin, complement component C3 and von Willebrand factor from their respective precursors.</text>
        <dbReference type="EC" id="3.4.21.75"/>
    </reaction>
</comment>
<evidence type="ECO:0000256" key="15">
    <source>
        <dbReference type="HAMAP-Rule" id="MF_03181"/>
    </source>
</evidence>
<dbReference type="GO" id="GO:0000932">
    <property type="term" value="C:P-body"/>
    <property type="evidence" value="ECO:0007669"/>
    <property type="project" value="UniProtKB-SubCell"/>
</dbReference>
<dbReference type="Gene3D" id="1.10.287.3700">
    <property type="match status" value="1"/>
</dbReference>
<dbReference type="PRINTS" id="PR00723">
    <property type="entry name" value="SUBTILISIN"/>
</dbReference>
<keyword evidence="10" id="KW-0865">Zymogen</keyword>
<organism evidence="22 23">
    <name type="scientific">Blomia tropicalis</name>
    <name type="common">Mite</name>
    <dbReference type="NCBI Taxonomy" id="40697"/>
    <lineage>
        <taxon>Eukaryota</taxon>
        <taxon>Metazoa</taxon>
        <taxon>Ecdysozoa</taxon>
        <taxon>Arthropoda</taxon>
        <taxon>Chelicerata</taxon>
        <taxon>Arachnida</taxon>
        <taxon>Acari</taxon>
        <taxon>Acariformes</taxon>
        <taxon>Sarcoptiformes</taxon>
        <taxon>Astigmata</taxon>
        <taxon>Glycyphagoidea</taxon>
        <taxon>Echimyopodidae</taxon>
        <taxon>Blomia</taxon>
    </lineage>
</organism>
<dbReference type="InterPro" id="IPR023828">
    <property type="entry name" value="Peptidase_S8_Ser-AS"/>
</dbReference>
<feature type="region of interest" description="Knob domain" evidence="15">
    <location>
        <begin position="543"/>
        <end position="1691"/>
    </location>
</feature>
<comment type="domain">
    <text evidence="15">The N-terminal zinc finger binds to poly(A) RNA.</text>
</comment>
<keyword evidence="9 17" id="KW-0720">Serine protease</keyword>
<comment type="subcellular location">
    <subcellularLocation>
        <location evidence="15">Cytoplasm</location>
        <location evidence="15">P-body</location>
    </subcellularLocation>
    <subcellularLocation>
        <location evidence="2">Membrane</location>
        <topology evidence="2">Single-pass type I membrane protein</topology>
    </subcellularLocation>
</comment>
<dbReference type="InterPro" id="IPR041332">
    <property type="entry name" value="Pan3_CK"/>
</dbReference>
<dbReference type="InterPro" id="IPR008979">
    <property type="entry name" value="Galactose-bd-like_sf"/>
</dbReference>
<evidence type="ECO:0000256" key="4">
    <source>
        <dbReference type="ARBA" id="ARBA00022490"/>
    </source>
</evidence>
<dbReference type="InterPro" id="IPR030844">
    <property type="entry name" value="PAN3"/>
</dbReference>
<evidence type="ECO:0000256" key="6">
    <source>
        <dbReference type="ARBA" id="ARBA00022685"/>
    </source>
</evidence>
<keyword evidence="15" id="KW-0507">mRNA processing</keyword>
<dbReference type="Gene3D" id="1.10.510.10">
    <property type="entry name" value="Transferase(Phosphotransferase) domain 1"/>
    <property type="match status" value="1"/>
</dbReference>
<evidence type="ECO:0000256" key="18">
    <source>
        <dbReference type="SAM" id="MobiDB-lite"/>
    </source>
</evidence>
<feature type="compositionally biased region" description="Polar residues" evidence="18">
    <location>
        <begin position="42"/>
        <end position="59"/>
    </location>
</feature>
<keyword evidence="4 15" id="KW-0963">Cytoplasm</keyword>
<dbReference type="FunFam" id="3.40.50.200:FF:000001">
    <property type="entry name" value="Furin 2, isoform B"/>
    <property type="match status" value="1"/>
</dbReference>
<dbReference type="InterPro" id="IPR022398">
    <property type="entry name" value="Peptidase_S8_His-AS"/>
</dbReference>
<keyword evidence="19" id="KW-0472">Membrane</keyword>
<feature type="transmembrane region" description="Helical" evidence="19">
    <location>
        <begin position="1608"/>
        <end position="1626"/>
    </location>
</feature>
<dbReference type="InterPro" id="IPR015500">
    <property type="entry name" value="Peptidase_S8_subtilisin-rel"/>
</dbReference>
<dbReference type="PROSITE" id="PS00138">
    <property type="entry name" value="SUBTILASE_SER"/>
    <property type="match status" value="1"/>
</dbReference>
<dbReference type="GO" id="GO:0031251">
    <property type="term" value="C:PAN complex"/>
    <property type="evidence" value="ECO:0007669"/>
    <property type="project" value="UniProtKB-UniRule"/>
</dbReference>
<feature type="compositionally biased region" description="Acidic residues" evidence="18">
    <location>
        <begin position="1666"/>
        <end position="1691"/>
    </location>
</feature>
<feature type="domain" description="Protein kinase" evidence="20">
    <location>
        <begin position="214"/>
        <end position="515"/>
    </location>
</feature>
<comment type="similarity">
    <text evidence="3">Belongs to the peptidase S8 family. Furin subfamily.</text>
</comment>
<dbReference type="Pfam" id="PF00069">
    <property type="entry name" value="Pkinase"/>
    <property type="match status" value="1"/>
</dbReference>
<dbReference type="SUPFAM" id="SSF57184">
    <property type="entry name" value="Growth factor receptor domain"/>
    <property type="match status" value="2"/>
</dbReference>
<dbReference type="Pfam" id="PF00082">
    <property type="entry name" value="Peptidase_S8"/>
    <property type="match status" value="1"/>
</dbReference>
<sequence>MDMLPSNTNGNTKLINNSYANRPYGEMSPLDGYMVNHGHPVHSSSLSQPDPITSYSSMPSAVDGTMYHHPQQPQQQQPPPPTYLTTSNGPTYYNSEANTHSLSNQMSQMSLDTTTTAAAITNNMTNQNQRNINQVKQLAQQQQQPQRQVDMNCLTQTTIPHDNLNSSFFLSDYIKEEILKKLVKSQEMPSESLLLELPQRVDVYIELIPIETLPGANSYSFNGMVSSVYRATNSETGQQFCLKRFHGYQPTTTNGKLLMGTIDAWKKVQHSNIVPLRQVFTTKAFGDNSVIFVYDYYPASETMMQCYFAIQLNNPIQPHSNSMLNGYSTSSRPYSQQQNNTRKYLPEQTIWNYIIQISSALRAIHQANLAFRSLDPSKIILTSGWNVNTNNPFNNRGRNARIRMTFGGISDILTLDAFPHSNPRVLIQHFQQEDLVLFGRLCLALATNMLSAYSQPESLQEHLDLIPRTYSNDLKNLISYLISYKSSNPNKPRSIDDIMPMIGARFYMQLDHLYYKYDHLYDELSKEMDNGRLLRLLIKLGTINERPEHQLDPNWSETGDRYMLKLFRDYLFHQFDDEGRPWLDLGHVMSNLNKFDVGSSEKICLVSRDAQNIIISSSAIMETKTSTKHASPTCIRFQWFSLPSSNSTPDGTDISMPNSENIIKPNIRLNCHYAFNWTLCMVAILLLQSDIVVKAVEPEYTNEFAVHIKQCDVGDANSPSVSPSHMAERLANKYGFVNHGKVHWVEQQRILVRPKRDNAKSRYRYRNSMPDPIFKDMWYLRKGALGGFDMNVESAWKMGYTGKNVVVTILDDGIQPNHPELAKNYDPLASYDINDNDPDPTPQDNGDNKHGTRCAGEVAAEAYNEYCGVGIAFNASIGGVRMLDGIVTDQVEARAIGHNPNHVDIYSASWGPEDDGKTVDGPGKLAKRAFIDGIKKGRRGKGSIYVWASGNGGRRLDNCNCDGYTNSIYTLSISSATQNGAKPWYLEECSSTLSTTYSSGTPSKDENIYTCDQDTSYFNALSRGERPQKDSLCTRSHTGTSASAPIAAAIIALGLEANPRLSWRDLQHLVILASRYEPLRHEKGWSTNGVGRKVSHKFGYGLLDAETIVRYAEKWTMVPNQRICETPSQNKEREIPAKLRNQLEVSLLTNGCRGSSNEIRYLEHVQAKITLKYQPRGSLKISIISPSGTISHLLYPRPRDNEEISFNAWPFLSVHFWGEKPSGTWRLVIQNDGSKSAIIPGKLFSWSLIFFGTYEKPISYLYNETLRNFPRSTSPATTNVNECMQNGMFKQFESDDCTKRCPLKQWANTDTGMCQPCNNVCDTCFGPSSDNCLSCSSGLFYEYECLTKCPDGWFVEHDLKECLPCSTNCRLCSESANRCTDCRDGLQLDTNTNLCIPEVNIEQLKQHNQSNCYENCKVCTGPKRNDCLICNDDFRLLNGACIDDNCPDGFYLKQTRSECSSCHHSCRTCASPSHVDCLSCFKNSTLINGTCHFCLEGHFMNRETKRCESCHSSCSTCSGPLANDCLTCRSGLFMDNWHCVPCCEPANNQLLQTNLQNEFTDCCQCVSSNGPCTSSLAIDKTRSIEMIGDNVELNSPFSNLLYRLLNHSTAYVILLTLVGFLIFVAYRRKFGNNFNRRKRTATPYNIDYQKLNVNYSRSKNRRQPETIDEQYEPEIDEDEEDEEELTLFEKT</sequence>
<dbReference type="Gene3D" id="1.20.5.5160">
    <property type="match status" value="1"/>
</dbReference>
<evidence type="ECO:0000256" key="10">
    <source>
        <dbReference type="ARBA" id="ARBA00023145"/>
    </source>
</evidence>
<dbReference type="GO" id="GO:0000289">
    <property type="term" value="P:nuclear-transcribed mRNA poly(A) tail shortening"/>
    <property type="evidence" value="ECO:0007669"/>
    <property type="project" value="UniProtKB-UniRule"/>
</dbReference>
<name>A0A9Q0MBZ9_BLOTA</name>
<comment type="similarity">
    <text evidence="15">Belongs to the protein kinase superfamily. PAN3 family.</text>
</comment>
<dbReference type="SUPFAM" id="SSF52743">
    <property type="entry name" value="Subtilisin-like"/>
    <property type="match status" value="1"/>
</dbReference>
<dbReference type="PROSITE" id="PS50011">
    <property type="entry name" value="PROTEIN_KINASE_DOM"/>
    <property type="match status" value="1"/>
</dbReference>
<comment type="caution">
    <text evidence="22">The sequence shown here is derived from an EMBL/GenBank/DDBJ whole genome shotgun (WGS) entry which is preliminary data.</text>
</comment>
<feature type="region of interest" description="Disordered" evidence="18">
    <location>
        <begin position="825"/>
        <end position="852"/>
    </location>
</feature>
<feature type="domain" description="P/Homo B" evidence="21">
    <location>
        <begin position="1118"/>
        <end position="1256"/>
    </location>
</feature>
<dbReference type="FunFam" id="2.60.120.260:FF:000006">
    <property type="entry name" value="Proprotein convertase subtilisin/kexin type 5"/>
    <property type="match status" value="1"/>
</dbReference>
<keyword evidence="13" id="KW-0325">Glycoprotein</keyword>
<evidence type="ECO:0000313" key="22">
    <source>
        <dbReference type="EMBL" id="KAJ6220910.1"/>
    </source>
</evidence>
<dbReference type="GO" id="GO:0003723">
    <property type="term" value="F:RNA binding"/>
    <property type="evidence" value="ECO:0007669"/>
    <property type="project" value="InterPro"/>
</dbReference>
<evidence type="ECO:0000259" key="20">
    <source>
        <dbReference type="PROSITE" id="PS50011"/>
    </source>
</evidence>
<dbReference type="GO" id="GO:0004672">
    <property type="term" value="F:protein kinase activity"/>
    <property type="evidence" value="ECO:0007669"/>
    <property type="project" value="InterPro"/>
</dbReference>
<dbReference type="PROSITE" id="PS00136">
    <property type="entry name" value="SUBTILASE_ASP"/>
    <property type="match status" value="1"/>
</dbReference>
<dbReference type="Gene3D" id="2.60.120.260">
    <property type="entry name" value="Galactose-binding domain-like"/>
    <property type="match status" value="1"/>
</dbReference>
<evidence type="ECO:0000256" key="17">
    <source>
        <dbReference type="PROSITE-ProRule" id="PRU01240"/>
    </source>
</evidence>
<feature type="binding site" evidence="15">
    <location>
        <begin position="377"/>
        <end position="378"/>
    </location>
    <ligand>
        <name>ATP</name>
        <dbReference type="ChEBI" id="CHEBI:30616"/>
    </ligand>
</feature>
<feature type="binding site" evidence="15">
    <location>
        <begin position="295"/>
        <end position="302"/>
    </location>
    <ligand>
        <name>ATP</name>
        <dbReference type="ChEBI" id="CHEBI:30616"/>
    </ligand>
</feature>
<evidence type="ECO:0000256" key="13">
    <source>
        <dbReference type="ARBA" id="ARBA00023180"/>
    </source>
</evidence>
<evidence type="ECO:0000256" key="12">
    <source>
        <dbReference type="ARBA" id="ARBA00023170"/>
    </source>
</evidence>
<dbReference type="InterPro" id="IPR034182">
    <property type="entry name" value="Kexin/furin"/>
</dbReference>
<comment type="domain">
    <text evidence="15">Contains a pseudokinase domain. The protein kinase domain is predicted to be catalytically inactive because some of the residues important for catalytic activity are substituted and it lacks the equivalent of the binding site for a peptide substrate. However, it has retained an ATP-binding site and ATP-binding is required for mRNA degradation, stimulating the activity of the PAN2 nuclease in vitro. The nucleotide-binding site is juxtaposed to the RNase active site of PAN2 in the complex and may actually bind nucleosides of a poly(A) RNA rather than ATP, feeding the poly(A)-tail to the active site of the deadenylase and thus increasing the efficiency with which this distributive enzyme degrades oligo(A) RNAs.</text>
</comment>
<keyword evidence="11" id="KW-1015">Disulfide bond</keyword>
<evidence type="ECO:0000256" key="19">
    <source>
        <dbReference type="SAM" id="Phobius"/>
    </source>
</evidence>
<feature type="coiled-coil region" evidence="15">
    <location>
        <begin position="504"/>
        <end position="542"/>
    </location>
</feature>
<evidence type="ECO:0000256" key="2">
    <source>
        <dbReference type="ARBA" id="ARBA00004479"/>
    </source>
</evidence>
<evidence type="ECO:0000313" key="23">
    <source>
        <dbReference type="Proteomes" id="UP001142055"/>
    </source>
</evidence>
<evidence type="ECO:0000256" key="7">
    <source>
        <dbReference type="ARBA" id="ARBA00022729"/>
    </source>
</evidence>
<dbReference type="InterPro" id="IPR023827">
    <property type="entry name" value="Peptidase_S8_Asp-AS"/>
</dbReference>
<dbReference type="PROSITE" id="PS00137">
    <property type="entry name" value="SUBTILASE_HIS"/>
    <property type="match status" value="1"/>
</dbReference>
<dbReference type="Pfam" id="PF18101">
    <property type="entry name" value="Pan3_CK"/>
    <property type="match status" value="1"/>
</dbReference>
<dbReference type="HAMAP" id="MF_03181">
    <property type="entry name" value="PAN3"/>
    <property type="match status" value="1"/>
</dbReference>
<dbReference type="PANTHER" id="PTHR42884:SF23">
    <property type="entry name" value="FURIN-LIKE PROTEASE 2"/>
    <property type="match status" value="1"/>
</dbReference>
<dbReference type="SMART" id="SM00261">
    <property type="entry name" value="FU"/>
    <property type="match status" value="5"/>
</dbReference>
<dbReference type="GO" id="GO:0005802">
    <property type="term" value="C:trans-Golgi network"/>
    <property type="evidence" value="ECO:0007669"/>
    <property type="project" value="TreeGrafter"/>
</dbReference>
<dbReference type="InterPro" id="IPR036852">
    <property type="entry name" value="Peptidase_S8/S53_dom_sf"/>
</dbReference>
<dbReference type="CDD" id="cd00064">
    <property type="entry name" value="FU"/>
    <property type="match status" value="4"/>
</dbReference>
<feature type="active site" description="Charge relay system" evidence="16 17">
    <location>
        <position position="1041"/>
    </location>
</feature>
<dbReference type="InterPro" id="IPR002884">
    <property type="entry name" value="P_dom"/>
</dbReference>
<keyword evidence="15" id="KW-0547">Nucleotide-binding</keyword>
<dbReference type="GO" id="GO:0000139">
    <property type="term" value="C:Golgi membrane"/>
    <property type="evidence" value="ECO:0007669"/>
    <property type="project" value="TreeGrafter"/>
</dbReference>
<dbReference type="EMBL" id="JAPWDV010000002">
    <property type="protein sequence ID" value="KAJ6220910.1"/>
    <property type="molecule type" value="Genomic_DNA"/>
</dbReference>
<keyword evidence="7" id="KW-0732">Signal</keyword>
<dbReference type="GO" id="GO:0010606">
    <property type="term" value="P:positive regulation of cytoplasmic mRNA processing body assembly"/>
    <property type="evidence" value="ECO:0007669"/>
    <property type="project" value="UniProtKB-UniRule"/>
</dbReference>
<evidence type="ECO:0000256" key="8">
    <source>
        <dbReference type="ARBA" id="ARBA00022801"/>
    </source>
</evidence>
<feature type="active site" description="Charge relay system" evidence="16 17">
    <location>
        <position position="811"/>
    </location>
</feature>
<keyword evidence="8 17" id="KW-0378">Hydrolase</keyword>
<dbReference type="InterPro" id="IPR011009">
    <property type="entry name" value="Kinase-like_dom_sf"/>
</dbReference>
<comment type="subunit">
    <text evidence="15">Homodimer. Forms a heterotrimer with a catalytic subunit PAN2 to form the poly(A)-nuclease (PAN) deadenylation complex. Interacts (via PAM-2 motif) with poly(A)-binding protein (via PABC domain), conferring substrate specificity of the enzyme complex.</text>
</comment>
<evidence type="ECO:0000256" key="1">
    <source>
        <dbReference type="ARBA" id="ARBA00001913"/>
    </source>
</evidence>
<comment type="domain">
    <text evidence="15">The pseudokinase domain, the coiled-coil (CC), and C-terminal knob domain (CK) form a structural unit (PKC) that forms an extensive high-affinity interaction surface for PAN2.</text>
</comment>
<evidence type="ECO:0000256" key="9">
    <source>
        <dbReference type="ARBA" id="ARBA00022825"/>
    </source>
</evidence>
<comment type="function">
    <text evidence="15">Regulatory subunit of the poly(A)-nuclease (PAN) deadenylation complex, one of two cytoplasmic mRNA deadenylases involved in general and miRNA-mediated mRNA turnover. PAN specifically shortens poly(A) tails of RNA and the activity is stimulated by poly(A)-binding protein (PABP). PAN deadenylation is followed by rapid degradation of the shortened mRNA tails by the CCR4-NOT complex. Deadenylated mRNAs are then degraded by two alternative mechanisms, namely exosome-mediated 3'-5' exonucleolytic degradation, or deadenlyation-dependent mRNA decaping and subsequent 5'-3' exonucleolytic degradation by XRN1. PAN3 acts as a positive regulator for PAN activity, recruiting the catalytic subunit PAN2 to mRNA via its interaction with RNA and PABP, and to miRNA targets via its interaction with GW182 family proteins.</text>
</comment>
<dbReference type="InterPro" id="IPR009030">
    <property type="entry name" value="Growth_fac_rcpt_cys_sf"/>
</dbReference>
<feature type="compositionally biased region" description="Polar residues" evidence="18">
    <location>
        <begin position="83"/>
        <end position="93"/>
    </location>
</feature>
<dbReference type="InterPro" id="IPR000209">
    <property type="entry name" value="Peptidase_S8/S53_dom"/>
</dbReference>
<keyword evidence="5 17" id="KW-0645">Protease</keyword>
<feature type="active site" description="Charge relay system" evidence="16 17">
    <location>
        <position position="850"/>
    </location>
</feature>
<accession>A0A9Q0MBZ9</accession>
<dbReference type="GO" id="GO:0006397">
    <property type="term" value="P:mRNA processing"/>
    <property type="evidence" value="ECO:0007669"/>
    <property type="project" value="UniProtKB-KW"/>
</dbReference>
<keyword evidence="19" id="KW-0812">Transmembrane</keyword>
<dbReference type="Gene3D" id="2.10.220.10">
    <property type="entry name" value="Hormone Receptor, Insulin-like Growth Factor Receptor 1, Chain A, domain 2"/>
    <property type="match status" value="4"/>
</dbReference>
<gene>
    <name evidence="15" type="primary">PAN3</name>
    <name evidence="22" type="ORF">RDWZM_006722</name>
</gene>
<evidence type="ECO:0000256" key="16">
    <source>
        <dbReference type="PIRSR" id="PIRSR615500-1"/>
    </source>
</evidence>
<dbReference type="PROSITE" id="PS51829">
    <property type="entry name" value="P_HOMO_B"/>
    <property type="match status" value="1"/>
</dbReference>
<evidence type="ECO:0000259" key="21">
    <source>
        <dbReference type="PROSITE" id="PS51829"/>
    </source>
</evidence>
<feature type="region of interest" description="Disordered" evidence="18">
    <location>
        <begin position="38"/>
        <end position="93"/>
    </location>
</feature>
<dbReference type="InterPro" id="IPR000719">
    <property type="entry name" value="Prot_kinase_dom"/>
</dbReference>
<evidence type="ECO:0000256" key="14">
    <source>
        <dbReference type="ARBA" id="ARBA00035756"/>
    </source>
</evidence>
<dbReference type="GO" id="GO:0004252">
    <property type="term" value="F:serine-type endopeptidase activity"/>
    <property type="evidence" value="ECO:0007669"/>
    <property type="project" value="UniProtKB-UniRule"/>
</dbReference>
<keyword evidence="12" id="KW-0675">Receptor</keyword>
<dbReference type="SMART" id="SM00181">
    <property type="entry name" value="EGF"/>
    <property type="match status" value="5"/>
</dbReference>